<dbReference type="InterPro" id="IPR046341">
    <property type="entry name" value="SET_dom_sf"/>
</dbReference>
<keyword evidence="1" id="KW-0479">Metal-binding</keyword>
<dbReference type="PROSITE" id="PS50280">
    <property type="entry name" value="SET"/>
    <property type="match status" value="1"/>
</dbReference>
<evidence type="ECO:0000256" key="3">
    <source>
        <dbReference type="ARBA" id="ARBA00022833"/>
    </source>
</evidence>
<gene>
    <name evidence="7" type="primary">SMYD3_2</name>
    <name evidence="7" type="ORF">HK103_005665</name>
</gene>
<dbReference type="AlphaFoldDB" id="A0AAD5UI03"/>
<protein>
    <submittedName>
        <fullName evidence="7">SET and MYND domain-containing protein 3</fullName>
    </submittedName>
</protein>
<dbReference type="InterPro" id="IPR050869">
    <property type="entry name" value="H3K4_H4K5_MeTrfase"/>
</dbReference>
<dbReference type="EMBL" id="JADGKB010000054">
    <property type="protein sequence ID" value="KAJ3256206.1"/>
    <property type="molecule type" value="Genomic_DNA"/>
</dbReference>
<comment type="caution">
    <text evidence="7">The sequence shown here is derived from an EMBL/GenBank/DDBJ whole genome shotgun (WGS) entry which is preliminary data.</text>
</comment>
<evidence type="ECO:0000259" key="6">
    <source>
        <dbReference type="PROSITE" id="PS50865"/>
    </source>
</evidence>
<dbReference type="Gene3D" id="6.10.140.2220">
    <property type="match status" value="1"/>
</dbReference>
<sequence length="421" mass="47844">MHLVATQPIAPGTLIMQEPPLACVVDDDKLNLLCSTCFRENAELRCSSCTVNHYCNVSCQRKDWKIHKLECKGFKKIAPNIPNISTRIISRILYLAYLQPSVLDGVGQAGKRKQEGLGSLLSHKSDIPQDALIAFGNIIYRLKFIMEHEQLRPASTMMELYCIYASNCMAVCNDEYVNTGVALYPLLSSVNHSCKANACVVFDGPQAKLISCQPINAGEQIFISYVESFTGIAPRKSLLKSNYFFDCRCEWCTGNDPFGFIRCKCGEKANNHAECANCGRLNNIPSLEIKDPTISTAMLEELYLNAKRQLWDTNSELFEIRREYFHRVLRDQSYEKCYKLAIELANSFVEVYGEWYPLTSIYNYYVFKTAQHVYNAEAMEAAKLYGTKACSTLKSTHGGLLYERANQELRMFIADMNMYRK</sequence>
<evidence type="ECO:0000256" key="2">
    <source>
        <dbReference type="ARBA" id="ARBA00022771"/>
    </source>
</evidence>
<dbReference type="Gene3D" id="1.10.220.160">
    <property type="match status" value="1"/>
</dbReference>
<feature type="domain" description="SET" evidence="5">
    <location>
        <begin position="1"/>
        <end position="226"/>
    </location>
</feature>
<dbReference type="Pfam" id="PF01753">
    <property type="entry name" value="zf-MYND"/>
    <property type="match status" value="1"/>
</dbReference>
<dbReference type="PANTHER" id="PTHR12197">
    <property type="entry name" value="HISTONE-LYSINE N-METHYLTRANSFERASE SMYD"/>
    <property type="match status" value="1"/>
</dbReference>
<feature type="domain" description="MYND-type" evidence="6">
    <location>
        <begin position="34"/>
        <end position="71"/>
    </location>
</feature>
<dbReference type="Proteomes" id="UP001210925">
    <property type="component" value="Unassembled WGS sequence"/>
</dbReference>
<dbReference type="GO" id="GO:0005634">
    <property type="term" value="C:nucleus"/>
    <property type="evidence" value="ECO:0007669"/>
    <property type="project" value="TreeGrafter"/>
</dbReference>
<reference evidence="7" key="1">
    <citation type="submission" date="2020-05" db="EMBL/GenBank/DDBJ databases">
        <title>Phylogenomic resolution of chytrid fungi.</title>
        <authorList>
            <person name="Stajich J.E."/>
            <person name="Amses K."/>
            <person name="Simmons R."/>
            <person name="Seto K."/>
            <person name="Myers J."/>
            <person name="Bonds A."/>
            <person name="Quandt C.A."/>
            <person name="Barry K."/>
            <person name="Liu P."/>
            <person name="Grigoriev I."/>
            <person name="Longcore J.E."/>
            <person name="James T.Y."/>
        </authorList>
    </citation>
    <scope>NUCLEOTIDE SEQUENCE</scope>
    <source>
        <strain evidence="7">PLAUS21</strain>
    </source>
</reference>
<evidence type="ECO:0000256" key="4">
    <source>
        <dbReference type="PROSITE-ProRule" id="PRU00134"/>
    </source>
</evidence>
<dbReference type="PROSITE" id="PS50865">
    <property type="entry name" value="ZF_MYND_2"/>
    <property type="match status" value="1"/>
</dbReference>
<evidence type="ECO:0000313" key="7">
    <source>
        <dbReference type="EMBL" id="KAJ3256206.1"/>
    </source>
</evidence>
<organism evidence="7 8">
    <name type="scientific">Boothiomyces macroporosus</name>
    <dbReference type="NCBI Taxonomy" id="261099"/>
    <lineage>
        <taxon>Eukaryota</taxon>
        <taxon>Fungi</taxon>
        <taxon>Fungi incertae sedis</taxon>
        <taxon>Chytridiomycota</taxon>
        <taxon>Chytridiomycota incertae sedis</taxon>
        <taxon>Chytridiomycetes</taxon>
        <taxon>Rhizophydiales</taxon>
        <taxon>Terramycetaceae</taxon>
        <taxon>Boothiomyces</taxon>
    </lineage>
</organism>
<accession>A0AAD5UI03</accession>
<evidence type="ECO:0000313" key="8">
    <source>
        <dbReference type="Proteomes" id="UP001210925"/>
    </source>
</evidence>
<proteinExistence type="predicted"/>
<dbReference type="InterPro" id="IPR001214">
    <property type="entry name" value="SET_dom"/>
</dbReference>
<dbReference type="SUPFAM" id="SSF82199">
    <property type="entry name" value="SET domain"/>
    <property type="match status" value="1"/>
</dbReference>
<evidence type="ECO:0000259" key="5">
    <source>
        <dbReference type="PROSITE" id="PS50280"/>
    </source>
</evidence>
<keyword evidence="3" id="KW-0862">Zinc</keyword>
<dbReference type="Pfam" id="PF00856">
    <property type="entry name" value="SET"/>
    <property type="match status" value="1"/>
</dbReference>
<dbReference type="PANTHER" id="PTHR12197:SF251">
    <property type="entry name" value="EG:BACR7C10.4 PROTEIN"/>
    <property type="match status" value="1"/>
</dbReference>
<name>A0AAD5UI03_9FUNG</name>
<dbReference type="Gene3D" id="2.170.270.10">
    <property type="entry name" value="SET domain"/>
    <property type="match status" value="1"/>
</dbReference>
<keyword evidence="8" id="KW-1185">Reference proteome</keyword>
<dbReference type="GO" id="GO:0008270">
    <property type="term" value="F:zinc ion binding"/>
    <property type="evidence" value="ECO:0007669"/>
    <property type="project" value="UniProtKB-KW"/>
</dbReference>
<keyword evidence="2 4" id="KW-0863">Zinc-finger</keyword>
<dbReference type="InterPro" id="IPR002893">
    <property type="entry name" value="Znf_MYND"/>
</dbReference>
<dbReference type="PROSITE" id="PS01360">
    <property type="entry name" value="ZF_MYND_1"/>
    <property type="match status" value="1"/>
</dbReference>
<evidence type="ECO:0000256" key="1">
    <source>
        <dbReference type="ARBA" id="ARBA00022723"/>
    </source>
</evidence>